<dbReference type="InterPro" id="IPR003016">
    <property type="entry name" value="2-oxoA_DH_lipoyl-BS"/>
</dbReference>
<evidence type="ECO:0000313" key="6">
    <source>
        <dbReference type="EMBL" id="SHE87300.1"/>
    </source>
</evidence>
<dbReference type="InterPro" id="IPR000089">
    <property type="entry name" value="Biotin_lipoyl"/>
</dbReference>
<organism evidence="6 7">
    <name type="scientific">Loktanella atrilutea</name>
    <dbReference type="NCBI Taxonomy" id="366533"/>
    <lineage>
        <taxon>Bacteria</taxon>
        <taxon>Pseudomonadati</taxon>
        <taxon>Pseudomonadota</taxon>
        <taxon>Alphaproteobacteria</taxon>
        <taxon>Rhodobacterales</taxon>
        <taxon>Roseobacteraceae</taxon>
        <taxon>Loktanella</taxon>
    </lineage>
</organism>
<dbReference type="HAMAP" id="MF_00272">
    <property type="entry name" value="GcvH"/>
    <property type="match status" value="1"/>
</dbReference>
<evidence type="ECO:0000256" key="2">
    <source>
        <dbReference type="ARBA" id="ARBA00022823"/>
    </source>
</evidence>
<proteinExistence type="inferred from homology"/>
<comment type="cofactor">
    <cofactor evidence="3">
        <name>(R)-lipoate</name>
        <dbReference type="ChEBI" id="CHEBI:83088"/>
    </cofactor>
    <text evidence="3">Binds 1 lipoyl cofactor covalently.</text>
</comment>
<comment type="similarity">
    <text evidence="1 3">Belongs to the GcvH family.</text>
</comment>
<gene>
    <name evidence="3" type="primary">gcvH</name>
    <name evidence="6" type="ORF">SAMN05444339_102310</name>
</gene>
<feature type="modified residue" description="N6-lipoyllysine" evidence="3 4">
    <location>
        <position position="57"/>
    </location>
</feature>
<sequence length="119" mass="12940">MKFTEEHLWLREEDGMIVVGVTEFGVAELGEIAFVELPEEGDTVVKDDECAVVESDKTTSDILAPIGGEIADVNTALTKNPGLLADDPVGDGWLFAITPEDMDEMDDLMDEGAYKKYVG</sequence>
<dbReference type="OrthoDB" id="9796712at2"/>
<dbReference type="PANTHER" id="PTHR11715">
    <property type="entry name" value="GLYCINE CLEAVAGE SYSTEM H PROTEIN"/>
    <property type="match status" value="1"/>
</dbReference>
<dbReference type="PROSITE" id="PS00189">
    <property type="entry name" value="LIPOYL"/>
    <property type="match status" value="1"/>
</dbReference>
<evidence type="ECO:0000259" key="5">
    <source>
        <dbReference type="PROSITE" id="PS50968"/>
    </source>
</evidence>
<dbReference type="Pfam" id="PF01597">
    <property type="entry name" value="GCV_H"/>
    <property type="match status" value="1"/>
</dbReference>
<dbReference type="PROSITE" id="PS50968">
    <property type="entry name" value="BIOTINYL_LIPOYL"/>
    <property type="match status" value="1"/>
</dbReference>
<dbReference type="GO" id="GO:0019464">
    <property type="term" value="P:glycine decarboxylation via glycine cleavage system"/>
    <property type="evidence" value="ECO:0007669"/>
    <property type="project" value="UniProtKB-UniRule"/>
</dbReference>
<evidence type="ECO:0000256" key="1">
    <source>
        <dbReference type="ARBA" id="ARBA00009249"/>
    </source>
</evidence>
<dbReference type="Gene3D" id="2.40.50.100">
    <property type="match status" value="1"/>
</dbReference>
<dbReference type="RefSeq" id="WP_072856441.1">
    <property type="nucleotide sequence ID" value="NZ_FQUE01000002.1"/>
</dbReference>
<dbReference type="NCBIfam" id="NF002270">
    <property type="entry name" value="PRK01202.1"/>
    <property type="match status" value="1"/>
</dbReference>
<feature type="domain" description="Lipoyl-binding" evidence="5">
    <location>
        <begin position="16"/>
        <end position="98"/>
    </location>
</feature>
<dbReference type="InterPro" id="IPR011053">
    <property type="entry name" value="Single_hybrid_motif"/>
</dbReference>
<dbReference type="InterPro" id="IPR033753">
    <property type="entry name" value="GCV_H/Fam206"/>
</dbReference>
<dbReference type="CDD" id="cd06848">
    <property type="entry name" value="GCS_H"/>
    <property type="match status" value="1"/>
</dbReference>
<keyword evidence="7" id="KW-1185">Reference proteome</keyword>
<evidence type="ECO:0000256" key="3">
    <source>
        <dbReference type="HAMAP-Rule" id="MF_00272"/>
    </source>
</evidence>
<dbReference type="NCBIfam" id="TIGR00527">
    <property type="entry name" value="gcvH"/>
    <property type="match status" value="1"/>
</dbReference>
<comment type="function">
    <text evidence="3">The glycine cleavage system catalyzes the degradation of glycine. The H protein shuttles the methylamine group of glycine from the P protein to the T protein.</text>
</comment>
<protein>
    <recommendedName>
        <fullName evidence="3">Glycine cleavage system H protein</fullName>
    </recommendedName>
</protein>
<dbReference type="Proteomes" id="UP000183987">
    <property type="component" value="Unassembled WGS sequence"/>
</dbReference>
<comment type="subunit">
    <text evidence="3">The glycine cleavage system is composed of four proteins: P, T, L and H.</text>
</comment>
<dbReference type="EMBL" id="FQUE01000002">
    <property type="protein sequence ID" value="SHE87300.1"/>
    <property type="molecule type" value="Genomic_DNA"/>
</dbReference>
<dbReference type="STRING" id="366533.SAMN05444339_102310"/>
<dbReference type="InterPro" id="IPR002930">
    <property type="entry name" value="GCV_H"/>
</dbReference>
<dbReference type="SUPFAM" id="SSF51230">
    <property type="entry name" value="Single hybrid motif"/>
    <property type="match status" value="1"/>
</dbReference>
<dbReference type="GO" id="GO:0005960">
    <property type="term" value="C:glycine cleavage complex"/>
    <property type="evidence" value="ECO:0007669"/>
    <property type="project" value="InterPro"/>
</dbReference>
<dbReference type="InterPro" id="IPR017453">
    <property type="entry name" value="GCV_H_sub"/>
</dbReference>
<dbReference type="GO" id="GO:0009249">
    <property type="term" value="P:protein lipoylation"/>
    <property type="evidence" value="ECO:0007669"/>
    <property type="project" value="TreeGrafter"/>
</dbReference>
<evidence type="ECO:0000313" key="7">
    <source>
        <dbReference type="Proteomes" id="UP000183987"/>
    </source>
</evidence>
<evidence type="ECO:0000256" key="4">
    <source>
        <dbReference type="PIRSR" id="PIRSR617453-50"/>
    </source>
</evidence>
<dbReference type="AlphaFoldDB" id="A0A1M4X1G9"/>
<keyword evidence="2 3" id="KW-0450">Lipoyl</keyword>
<dbReference type="GO" id="GO:0005829">
    <property type="term" value="C:cytosol"/>
    <property type="evidence" value="ECO:0007669"/>
    <property type="project" value="TreeGrafter"/>
</dbReference>
<dbReference type="PANTHER" id="PTHR11715:SF3">
    <property type="entry name" value="GLYCINE CLEAVAGE SYSTEM H PROTEIN-RELATED"/>
    <property type="match status" value="1"/>
</dbReference>
<accession>A0A1M4X1G9</accession>
<name>A0A1M4X1G9_LOKAT</name>
<reference evidence="7" key="1">
    <citation type="submission" date="2016-11" db="EMBL/GenBank/DDBJ databases">
        <authorList>
            <person name="Varghese N."/>
            <person name="Submissions S."/>
        </authorList>
    </citation>
    <scope>NUCLEOTIDE SEQUENCE [LARGE SCALE GENOMIC DNA]</scope>
    <source>
        <strain evidence="7">DSM 29326</strain>
    </source>
</reference>